<feature type="compositionally biased region" description="Polar residues" evidence="1">
    <location>
        <begin position="83"/>
        <end position="121"/>
    </location>
</feature>
<accession>A0A5B0SA17</accession>
<evidence type="ECO:0000256" key="1">
    <source>
        <dbReference type="SAM" id="MobiDB-lite"/>
    </source>
</evidence>
<dbReference type="AlphaFoldDB" id="A0A5B0SA17"/>
<feature type="region of interest" description="Disordered" evidence="1">
    <location>
        <begin position="1"/>
        <end position="133"/>
    </location>
</feature>
<organism evidence="2 3">
    <name type="scientific">Puccinia graminis f. sp. tritici</name>
    <dbReference type="NCBI Taxonomy" id="56615"/>
    <lineage>
        <taxon>Eukaryota</taxon>
        <taxon>Fungi</taxon>
        <taxon>Dikarya</taxon>
        <taxon>Basidiomycota</taxon>
        <taxon>Pucciniomycotina</taxon>
        <taxon>Pucciniomycetes</taxon>
        <taxon>Pucciniales</taxon>
        <taxon>Pucciniaceae</taxon>
        <taxon>Puccinia</taxon>
    </lineage>
</organism>
<reference evidence="2 3" key="1">
    <citation type="submission" date="2019-05" db="EMBL/GenBank/DDBJ databases">
        <title>Emergence of the Ug99 lineage of the wheat stem rust pathogen through somatic hybridization.</title>
        <authorList>
            <person name="Li F."/>
            <person name="Upadhyaya N.M."/>
            <person name="Sperschneider J."/>
            <person name="Matny O."/>
            <person name="Nguyen-Phuc H."/>
            <person name="Mago R."/>
            <person name="Raley C."/>
            <person name="Miller M.E."/>
            <person name="Silverstein K.A.T."/>
            <person name="Henningsen E."/>
            <person name="Hirsch C.D."/>
            <person name="Visser B."/>
            <person name="Pretorius Z.A."/>
            <person name="Steffenson B.J."/>
            <person name="Schwessinger B."/>
            <person name="Dodds P.N."/>
            <person name="Figueroa M."/>
        </authorList>
    </citation>
    <scope>NUCLEOTIDE SEQUENCE [LARGE SCALE GENOMIC DNA]</scope>
    <source>
        <strain evidence="2 3">Ug99</strain>
    </source>
</reference>
<proteinExistence type="predicted"/>
<gene>
    <name evidence="2" type="ORF">PGTUg99_034809</name>
</gene>
<dbReference type="EMBL" id="VDEP01000069">
    <property type="protein sequence ID" value="KAA1134295.1"/>
    <property type="molecule type" value="Genomic_DNA"/>
</dbReference>
<sequence length="148" mass="15728">MPRRLEGNLSSRRGCASPVGRTSPAGRKPFQPAIGSGYPLGYPDIRQVWGGKRPSTAESAPPGGYPLGPAGIRQRITDIRSGLSATISSPAERQHSQIISPDQTSHPVLRSQSQSAPSTWRPQWKPLGPDGPACCAQEAVHGDRPTLC</sequence>
<name>A0A5B0SA17_PUCGR</name>
<dbReference type="Proteomes" id="UP000325313">
    <property type="component" value="Unassembled WGS sequence"/>
</dbReference>
<comment type="caution">
    <text evidence="2">The sequence shown here is derived from an EMBL/GenBank/DDBJ whole genome shotgun (WGS) entry which is preliminary data.</text>
</comment>
<protein>
    <submittedName>
        <fullName evidence="2">Uncharacterized protein</fullName>
    </submittedName>
</protein>
<evidence type="ECO:0000313" key="2">
    <source>
        <dbReference type="EMBL" id="KAA1134295.1"/>
    </source>
</evidence>
<evidence type="ECO:0000313" key="3">
    <source>
        <dbReference type="Proteomes" id="UP000325313"/>
    </source>
</evidence>